<dbReference type="InterPro" id="IPR037523">
    <property type="entry name" value="VOC_core"/>
</dbReference>
<evidence type="ECO:0000313" key="2">
    <source>
        <dbReference type="EMBL" id="GAA1755518.1"/>
    </source>
</evidence>
<dbReference type="SUPFAM" id="SSF54593">
    <property type="entry name" value="Glyoxalase/Bleomycin resistance protein/Dihydroxybiphenyl dioxygenase"/>
    <property type="match status" value="1"/>
</dbReference>
<dbReference type="RefSeq" id="WP_344120959.1">
    <property type="nucleotide sequence ID" value="NZ_BAAAOA010000015.1"/>
</dbReference>
<protein>
    <submittedName>
        <fullName evidence="2">VOC family protein</fullName>
    </submittedName>
</protein>
<dbReference type="EMBL" id="BAAAOA010000015">
    <property type="protein sequence ID" value="GAA1755518.1"/>
    <property type="molecule type" value="Genomic_DNA"/>
</dbReference>
<dbReference type="Gene3D" id="3.30.720.110">
    <property type="match status" value="1"/>
</dbReference>
<organism evidence="2 3">
    <name type="scientific">Kocuria aegyptia</name>
    <dbReference type="NCBI Taxonomy" id="330943"/>
    <lineage>
        <taxon>Bacteria</taxon>
        <taxon>Bacillati</taxon>
        <taxon>Actinomycetota</taxon>
        <taxon>Actinomycetes</taxon>
        <taxon>Micrococcales</taxon>
        <taxon>Micrococcaceae</taxon>
        <taxon>Kocuria</taxon>
    </lineage>
</organism>
<evidence type="ECO:0000259" key="1">
    <source>
        <dbReference type="PROSITE" id="PS51819"/>
    </source>
</evidence>
<accession>A0ABP4WIR4</accession>
<comment type="caution">
    <text evidence="2">The sequence shown here is derived from an EMBL/GenBank/DDBJ whole genome shotgun (WGS) entry which is preliminary data.</text>
</comment>
<dbReference type="Pfam" id="PF00903">
    <property type="entry name" value="Glyoxalase"/>
    <property type="match status" value="1"/>
</dbReference>
<dbReference type="Gene3D" id="3.30.720.120">
    <property type="match status" value="1"/>
</dbReference>
<gene>
    <name evidence="2" type="ORF">GCM10009767_13570</name>
</gene>
<dbReference type="InterPro" id="IPR029068">
    <property type="entry name" value="Glyas_Bleomycin-R_OHBP_Dase"/>
</dbReference>
<dbReference type="PROSITE" id="PS51819">
    <property type="entry name" value="VOC"/>
    <property type="match status" value="1"/>
</dbReference>
<reference evidence="3" key="1">
    <citation type="journal article" date="2019" name="Int. J. Syst. Evol. Microbiol.">
        <title>The Global Catalogue of Microorganisms (GCM) 10K type strain sequencing project: providing services to taxonomists for standard genome sequencing and annotation.</title>
        <authorList>
            <consortium name="The Broad Institute Genomics Platform"/>
            <consortium name="The Broad Institute Genome Sequencing Center for Infectious Disease"/>
            <person name="Wu L."/>
            <person name="Ma J."/>
        </authorList>
    </citation>
    <scope>NUCLEOTIDE SEQUENCE [LARGE SCALE GENOMIC DNA]</scope>
    <source>
        <strain evidence="3">JCM 14735</strain>
    </source>
</reference>
<dbReference type="Proteomes" id="UP001501204">
    <property type="component" value="Unassembled WGS sequence"/>
</dbReference>
<feature type="domain" description="VOC" evidence="1">
    <location>
        <begin position="15"/>
        <end position="138"/>
    </location>
</feature>
<proteinExistence type="predicted"/>
<sequence length="141" mass="15099">MNENSNHPTAGSPAPSVWPSLSFTDVDAGIGLLTRTLGFTVTARYQDENGTTEHAEARWPDGGGVMFGSRGTPGAWGALGPQGVYVVAAEPATVDRAWARVQESNWVEILEPLTDTDYGSHQFTIRDGDGNLWTMGTYRGA</sequence>
<dbReference type="InterPro" id="IPR004360">
    <property type="entry name" value="Glyas_Fos-R_dOase_dom"/>
</dbReference>
<name>A0ABP4WIR4_9MICC</name>
<evidence type="ECO:0000313" key="3">
    <source>
        <dbReference type="Proteomes" id="UP001501204"/>
    </source>
</evidence>
<keyword evidence="3" id="KW-1185">Reference proteome</keyword>